<name>A0A4Y2DEE8_ARAVE</name>
<reference evidence="2 3" key="1">
    <citation type="journal article" date="2019" name="Sci. Rep.">
        <title>Orb-weaving spider Araneus ventricosus genome elucidates the spidroin gene catalogue.</title>
        <authorList>
            <person name="Kono N."/>
            <person name="Nakamura H."/>
            <person name="Ohtoshi R."/>
            <person name="Moran D.A.P."/>
            <person name="Shinohara A."/>
            <person name="Yoshida Y."/>
            <person name="Fujiwara M."/>
            <person name="Mori M."/>
            <person name="Tomita M."/>
            <person name="Arakawa K."/>
        </authorList>
    </citation>
    <scope>NUCLEOTIDE SEQUENCE [LARGE SCALE GENOMIC DNA]</scope>
</reference>
<proteinExistence type="predicted"/>
<keyword evidence="3" id="KW-1185">Reference proteome</keyword>
<organism evidence="2 3">
    <name type="scientific">Araneus ventricosus</name>
    <name type="common">Orbweaver spider</name>
    <name type="synonym">Epeira ventricosa</name>
    <dbReference type="NCBI Taxonomy" id="182803"/>
    <lineage>
        <taxon>Eukaryota</taxon>
        <taxon>Metazoa</taxon>
        <taxon>Ecdysozoa</taxon>
        <taxon>Arthropoda</taxon>
        <taxon>Chelicerata</taxon>
        <taxon>Arachnida</taxon>
        <taxon>Araneae</taxon>
        <taxon>Araneomorphae</taxon>
        <taxon>Entelegynae</taxon>
        <taxon>Araneoidea</taxon>
        <taxon>Araneidae</taxon>
        <taxon>Araneus</taxon>
    </lineage>
</organism>
<feature type="region of interest" description="Disordered" evidence="1">
    <location>
        <begin position="57"/>
        <end position="86"/>
    </location>
</feature>
<sequence>MLGLVILTSRFEATRGLFWDGPRNCEPRSDTELASPLQTSTAHQRITADLQWNQISNPELPGPKPETLPLGHRDLGQGFRAGELQV</sequence>
<dbReference type="AlphaFoldDB" id="A0A4Y2DEE8"/>
<accession>A0A4Y2DEE8</accession>
<protein>
    <submittedName>
        <fullName evidence="2">Uncharacterized protein</fullName>
    </submittedName>
</protein>
<dbReference type="EMBL" id="BGPR01000353">
    <property type="protein sequence ID" value="GBM15041.1"/>
    <property type="molecule type" value="Genomic_DNA"/>
</dbReference>
<evidence type="ECO:0000313" key="2">
    <source>
        <dbReference type="EMBL" id="GBM15041.1"/>
    </source>
</evidence>
<evidence type="ECO:0000256" key="1">
    <source>
        <dbReference type="SAM" id="MobiDB-lite"/>
    </source>
</evidence>
<feature type="region of interest" description="Disordered" evidence="1">
    <location>
        <begin position="21"/>
        <end position="40"/>
    </location>
</feature>
<dbReference type="Proteomes" id="UP000499080">
    <property type="component" value="Unassembled WGS sequence"/>
</dbReference>
<gene>
    <name evidence="2" type="ORF">AVEN_266927_1</name>
</gene>
<comment type="caution">
    <text evidence="2">The sequence shown here is derived from an EMBL/GenBank/DDBJ whole genome shotgun (WGS) entry which is preliminary data.</text>
</comment>
<evidence type="ECO:0000313" key="3">
    <source>
        <dbReference type="Proteomes" id="UP000499080"/>
    </source>
</evidence>